<evidence type="ECO:0000313" key="1">
    <source>
        <dbReference type="EMBL" id="CAB4165343.1"/>
    </source>
</evidence>
<sequence length="447" mass="48113">MTPFLPFFLTFILAADSQVGGRTSPDGAEQIQIDLPGKEQLKNVGGRDGAGLCVFTSLEHSGRWQNVEQLTGFQSKMKKEEGGGWPEKLDKMVQKYAAGITYLQYQGDDPSLLKLALKTGRMPAVTYGYSPRYGGNGRIAHMVNLVHFSAKWAAVLDNNFVGETNYEWMSAAEFLRRWKLGGGGWAVFLLSPPPPPPPANKVFYQAPEPTEQDPAEAPISPLFGVDISRLGQNGCYLNGRKISSLDALRALEGGELTDDSHKLRITVISQDTAAAGKVKSDLEGSPWAPVLLVQTYPPTHWAVSDVGFNTEGTPRIIVQGPPNADGSASVLHSQADYSDGLDGLIGALRRKAPNYDPQKDKDGRKGPDAGAGSILAIARAVTVTALVAFFLGWFARGIIPAVVAALKAAHGKAFPPKPTVEEMILNALKKLKEQEAANVERNTPKPS</sequence>
<dbReference type="EMBL" id="LR796775">
    <property type="protein sequence ID" value="CAB4165343.1"/>
    <property type="molecule type" value="Genomic_DNA"/>
</dbReference>
<gene>
    <name evidence="1" type="ORF">UFOVP822_38</name>
</gene>
<protein>
    <submittedName>
        <fullName evidence="1">Uncharacterized protein</fullName>
    </submittedName>
</protein>
<organism evidence="1">
    <name type="scientific">uncultured Caudovirales phage</name>
    <dbReference type="NCBI Taxonomy" id="2100421"/>
    <lineage>
        <taxon>Viruses</taxon>
        <taxon>Duplodnaviria</taxon>
        <taxon>Heunggongvirae</taxon>
        <taxon>Uroviricota</taxon>
        <taxon>Caudoviricetes</taxon>
        <taxon>Peduoviridae</taxon>
        <taxon>Maltschvirus</taxon>
        <taxon>Maltschvirus maltsch</taxon>
    </lineage>
</organism>
<name>A0A6J5P1Z3_9CAUD</name>
<reference evidence="1" key="1">
    <citation type="submission" date="2020-04" db="EMBL/GenBank/DDBJ databases">
        <authorList>
            <person name="Chiriac C."/>
            <person name="Salcher M."/>
            <person name="Ghai R."/>
            <person name="Kavagutti S V."/>
        </authorList>
    </citation>
    <scope>NUCLEOTIDE SEQUENCE</scope>
</reference>
<accession>A0A6J5P1Z3</accession>
<proteinExistence type="predicted"/>